<feature type="transmembrane region" description="Helical" evidence="6">
    <location>
        <begin position="306"/>
        <end position="328"/>
    </location>
</feature>
<name>A0A0J1BC25_9TREE</name>
<comment type="similarity">
    <text evidence="2">Belongs to the amino acid/polyamine transporter 2 family.</text>
</comment>
<accession>A0A0J1BC25</accession>
<evidence type="ECO:0000313" key="8">
    <source>
        <dbReference type="EMBL" id="KLT45569.1"/>
    </source>
</evidence>
<dbReference type="AlphaFoldDB" id="A0A0J1BC25"/>
<evidence type="ECO:0000256" key="1">
    <source>
        <dbReference type="ARBA" id="ARBA00004141"/>
    </source>
</evidence>
<proteinExistence type="inferred from homology"/>
<dbReference type="Proteomes" id="UP000053611">
    <property type="component" value="Unassembled WGS sequence"/>
</dbReference>
<protein>
    <recommendedName>
        <fullName evidence="7">Amino acid transporter transmembrane domain-containing protein</fullName>
    </recommendedName>
</protein>
<evidence type="ECO:0000313" key="9">
    <source>
        <dbReference type="Proteomes" id="UP000053611"/>
    </source>
</evidence>
<feature type="transmembrane region" description="Helical" evidence="6">
    <location>
        <begin position="226"/>
        <end position="250"/>
    </location>
</feature>
<dbReference type="OrthoDB" id="40134at2759"/>
<feature type="transmembrane region" description="Helical" evidence="6">
    <location>
        <begin position="348"/>
        <end position="367"/>
    </location>
</feature>
<keyword evidence="4 6" id="KW-1133">Transmembrane helix</keyword>
<feature type="transmembrane region" description="Helical" evidence="6">
    <location>
        <begin position="462"/>
        <end position="483"/>
    </location>
</feature>
<feature type="transmembrane region" description="Helical" evidence="6">
    <location>
        <begin position="166"/>
        <end position="187"/>
    </location>
</feature>
<evidence type="ECO:0000256" key="5">
    <source>
        <dbReference type="ARBA" id="ARBA00023136"/>
    </source>
</evidence>
<feature type="transmembrane region" description="Helical" evidence="6">
    <location>
        <begin position="193"/>
        <end position="214"/>
    </location>
</feature>
<evidence type="ECO:0000256" key="2">
    <source>
        <dbReference type="ARBA" id="ARBA00008066"/>
    </source>
</evidence>
<keyword evidence="5 6" id="KW-0472">Membrane</keyword>
<feature type="transmembrane region" description="Helical" evidence="6">
    <location>
        <begin position="415"/>
        <end position="441"/>
    </location>
</feature>
<dbReference type="GO" id="GO:0015179">
    <property type="term" value="F:L-amino acid transmembrane transporter activity"/>
    <property type="evidence" value="ECO:0007669"/>
    <property type="project" value="TreeGrafter"/>
</dbReference>
<feature type="domain" description="Amino acid transporter transmembrane" evidence="7">
    <location>
        <begin position="87"/>
        <end position="430"/>
    </location>
</feature>
<dbReference type="InterPro" id="IPR013057">
    <property type="entry name" value="AA_transpt_TM"/>
</dbReference>
<keyword evidence="3 6" id="KW-0812">Transmembrane</keyword>
<keyword evidence="9" id="KW-1185">Reference proteome</keyword>
<sequence length="516" mass="55328">MADRADQPPGQIAARVHSSTPDTMAITYYDDEKASSKEVLPHDGDILQGDKDKHNYVVEVAPVGEHVTVHDAVFGEVGEEGPNYRSVSWMGAAALMTKANVGLGVLSIPEVFKQVGLIPGLILILVIQGIATYADYVICTFKLNHLEVFGLADAGMVMFGRAGKEFLAITFCLYMIFVSGSAMIALSTALNAISMHGACTAIFVAVAAITGFIFSSIRTLGQIMWLGWVGCVSIVAALLILVIAVGTQGAPVDLPPGESVVIKLFGTPTFARAMSSIASLVFACGGAPTFFGMISEMRDPREYPKALFASQGFVTVLFCVIGAVTYAFCGDYVASPALGSAGPLLKKVCYGIAIPALLLTLMIYCHTAAKYIMVRLLRGTRHLTANTATHWTVWLSSVFGCIFIAYILASSIPVFGSLISFVGALFSPIMAMGPYSLMWLYDNYRDPMADGRFWKARAGRTLRNKLLTGYHFLICLVTIFLTVGGTYGSIVDLIDASKSAQNKPWTCADNSNSVKQ</sequence>
<organism evidence="8 9">
    <name type="scientific">Cutaneotrichosporon oleaginosum</name>
    <dbReference type="NCBI Taxonomy" id="879819"/>
    <lineage>
        <taxon>Eukaryota</taxon>
        <taxon>Fungi</taxon>
        <taxon>Dikarya</taxon>
        <taxon>Basidiomycota</taxon>
        <taxon>Agaricomycotina</taxon>
        <taxon>Tremellomycetes</taxon>
        <taxon>Trichosporonales</taxon>
        <taxon>Trichosporonaceae</taxon>
        <taxon>Cutaneotrichosporon</taxon>
    </lineage>
</organism>
<dbReference type="EMBL" id="KQ087181">
    <property type="protein sequence ID" value="KLT45569.1"/>
    <property type="molecule type" value="Genomic_DNA"/>
</dbReference>
<feature type="transmembrane region" description="Helical" evidence="6">
    <location>
        <begin position="270"/>
        <end position="294"/>
    </location>
</feature>
<comment type="subcellular location">
    <subcellularLocation>
        <location evidence="1">Membrane</location>
        <topology evidence="1">Multi-pass membrane protein</topology>
    </subcellularLocation>
</comment>
<dbReference type="STRING" id="879819.A0A0J1BC25"/>
<evidence type="ECO:0000256" key="3">
    <source>
        <dbReference type="ARBA" id="ARBA00022692"/>
    </source>
</evidence>
<reference evidence="8 9" key="1">
    <citation type="submission" date="2015-03" db="EMBL/GenBank/DDBJ databases">
        <title>Genomics and transcriptomics of the oil-accumulating basidiomycete yeast T. oleaginosus allow insights into substrate utilization and the diverse evolutionary trajectories of mating systems in fungi.</title>
        <authorList>
            <consortium name="DOE Joint Genome Institute"/>
            <person name="Kourist R."/>
            <person name="Kracht O."/>
            <person name="Bracharz F."/>
            <person name="Lipzen A."/>
            <person name="Nolan M."/>
            <person name="Ohm R."/>
            <person name="Grigoriev I."/>
            <person name="Sun S."/>
            <person name="Heitman J."/>
            <person name="Bruck T."/>
            <person name="Nowrousian M."/>
        </authorList>
    </citation>
    <scope>NUCLEOTIDE SEQUENCE [LARGE SCALE GENOMIC DNA]</scope>
    <source>
        <strain evidence="8 9">IBC0246</strain>
    </source>
</reference>
<evidence type="ECO:0000259" key="7">
    <source>
        <dbReference type="Pfam" id="PF01490"/>
    </source>
</evidence>
<dbReference type="PANTHER" id="PTHR22950:SF683">
    <property type="entry name" value="AMINO ACID TRANSPORTER (EUROFUNG)"/>
    <property type="match status" value="1"/>
</dbReference>
<dbReference type="RefSeq" id="XP_018282060.1">
    <property type="nucleotide sequence ID" value="XM_018425916.1"/>
</dbReference>
<evidence type="ECO:0000256" key="4">
    <source>
        <dbReference type="ARBA" id="ARBA00022989"/>
    </source>
</evidence>
<dbReference type="PANTHER" id="PTHR22950">
    <property type="entry name" value="AMINO ACID TRANSPORTER"/>
    <property type="match status" value="1"/>
</dbReference>
<gene>
    <name evidence="8" type="ORF">CC85DRAFT_310631</name>
</gene>
<evidence type="ECO:0000256" key="6">
    <source>
        <dbReference type="SAM" id="Phobius"/>
    </source>
</evidence>
<dbReference type="GO" id="GO:0016020">
    <property type="term" value="C:membrane"/>
    <property type="evidence" value="ECO:0007669"/>
    <property type="project" value="UniProtKB-SubCell"/>
</dbReference>
<dbReference type="Pfam" id="PF01490">
    <property type="entry name" value="Aa_trans"/>
    <property type="match status" value="1"/>
</dbReference>
<feature type="transmembrane region" description="Helical" evidence="6">
    <location>
        <begin position="388"/>
        <end position="409"/>
    </location>
</feature>
<dbReference type="GeneID" id="28986519"/>